<feature type="compositionally biased region" description="Polar residues" evidence="1">
    <location>
        <begin position="89"/>
        <end position="104"/>
    </location>
</feature>
<keyword evidence="4" id="KW-1185">Reference proteome</keyword>
<name>A0A409W6G5_9AGAR</name>
<feature type="region of interest" description="Disordered" evidence="1">
    <location>
        <begin position="275"/>
        <end position="295"/>
    </location>
</feature>
<keyword evidence="2" id="KW-0812">Transmembrane</keyword>
<dbReference type="InParanoid" id="A0A409W6G5"/>
<dbReference type="EMBL" id="NHTK01005780">
    <property type="protein sequence ID" value="PPQ74045.1"/>
    <property type="molecule type" value="Genomic_DNA"/>
</dbReference>
<feature type="compositionally biased region" description="Low complexity" evidence="1">
    <location>
        <begin position="105"/>
        <end position="126"/>
    </location>
</feature>
<dbReference type="Proteomes" id="UP000284842">
    <property type="component" value="Unassembled WGS sequence"/>
</dbReference>
<feature type="compositionally biased region" description="Polar residues" evidence="1">
    <location>
        <begin position="217"/>
        <end position="230"/>
    </location>
</feature>
<comment type="caution">
    <text evidence="3">The sequence shown here is derived from an EMBL/GenBank/DDBJ whole genome shotgun (WGS) entry which is preliminary data.</text>
</comment>
<feature type="transmembrane region" description="Helical" evidence="2">
    <location>
        <begin position="152"/>
        <end position="174"/>
    </location>
</feature>
<dbReference type="OrthoDB" id="10614442at2759"/>
<accession>A0A409W6G5</accession>
<evidence type="ECO:0000313" key="3">
    <source>
        <dbReference type="EMBL" id="PPQ74045.1"/>
    </source>
</evidence>
<organism evidence="3 4">
    <name type="scientific">Panaeolus cyanescens</name>
    <dbReference type="NCBI Taxonomy" id="181874"/>
    <lineage>
        <taxon>Eukaryota</taxon>
        <taxon>Fungi</taxon>
        <taxon>Dikarya</taxon>
        <taxon>Basidiomycota</taxon>
        <taxon>Agaricomycotina</taxon>
        <taxon>Agaricomycetes</taxon>
        <taxon>Agaricomycetidae</taxon>
        <taxon>Agaricales</taxon>
        <taxon>Agaricineae</taxon>
        <taxon>Galeropsidaceae</taxon>
        <taxon>Panaeolus</taxon>
    </lineage>
</organism>
<feature type="compositionally biased region" description="Polar residues" evidence="1">
    <location>
        <begin position="30"/>
        <end position="45"/>
    </location>
</feature>
<feature type="region of interest" description="Disordered" evidence="1">
    <location>
        <begin position="198"/>
        <end position="230"/>
    </location>
</feature>
<feature type="region of interest" description="Disordered" evidence="1">
    <location>
        <begin position="20"/>
        <end position="146"/>
    </location>
</feature>
<proteinExistence type="predicted"/>
<sequence length="295" mass="31353">MPMLSFFIANSTKCRGVNVALSPKPPAPPRSSQSGTLTFSFPQGGTTSNNPTPTPPPAPPTTSVAPSRSPSASQSTLTSISSTPSSTSRDSLLNRSTNTTPAQHTDSSFSSPASSTTTASVTPPDSNVIGPDLNAGFSGSENERSSLPVPTIVGVTLGVSILVIAIVAFFLMYIRRLRRKRNGENYPEVQEYVTSMENRVQTRWGPPPLNPNRRNSDPSSQYTTTSLISSPNATVVTNRKGWSGPNPGPVAPHEDDITSSDIYVRHEDSGVVISPSVYDPVELPPDYAKLRNPTS</sequence>
<evidence type="ECO:0000256" key="1">
    <source>
        <dbReference type="SAM" id="MobiDB-lite"/>
    </source>
</evidence>
<protein>
    <submittedName>
        <fullName evidence="3">Uncharacterized protein</fullName>
    </submittedName>
</protein>
<reference evidence="3 4" key="1">
    <citation type="journal article" date="2018" name="Evol. Lett.">
        <title>Horizontal gene cluster transfer increased hallucinogenic mushroom diversity.</title>
        <authorList>
            <person name="Reynolds H.T."/>
            <person name="Vijayakumar V."/>
            <person name="Gluck-Thaler E."/>
            <person name="Korotkin H.B."/>
            <person name="Matheny P.B."/>
            <person name="Slot J.C."/>
        </authorList>
    </citation>
    <scope>NUCLEOTIDE SEQUENCE [LARGE SCALE GENOMIC DNA]</scope>
    <source>
        <strain evidence="3 4">2629</strain>
    </source>
</reference>
<gene>
    <name evidence="3" type="ORF">CVT24_012347</name>
</gene>
<keyword evidence="2" id="KW-0472">Membrane</keyword>
<evidence type="ECO:0000313" key="4">
    <source>
        <dbReference type="Proteomes" id="UP000284842"/>
    </source>
</evidence>
<keyword evidence="2" id="KW-1133">Transmembrane helix</keyword>
<dbReference type="AlphaFoldDB" id="A0A409W6G5"/>
<feature type="compositionally biased region" description="Low complexity" evidence="1">
    <location>
        <begin position="61"/>
        <end position="88"/>
    </location>
</feature>
<evidence type="ECO:0000256" key="2">
    <source>
        <dbReference type="SAM" id="Phobius"/>
    </source>
</evidence>